<evidence type="ECO:0000313" key="3">
    <source>
        <dbReference type="Proteomes" id="UP001218188"/>
    </source>
</evidence>
<feature type="compositionally biased region" description="Polar residues" evidence="1">
    <location>
        <begin position="109"/>
        <end position="119"/>
    </location>
</feature>
<feature type="compositionally biased region" description="Low complexity" evidence="1">
    <location>
        <begin position="337"/>
        <end position="360"/>
    </location>
</feature>
<feature type="region of interest" description="Disordered" evidence="1">
    <location>
        <begin position="200"/>
        <end position="219"/>
    </location>
</feature>
<feature type="compositionally biased region" description="Polar residues" evidence="1">
    <location>
        <begin position="687"/>
        <end position="709"/>
    </location>
</feature>
<organism evidence="2 3">
    <name type="scientific">Mycena alexandri</name>
    <dbReference type="NCBI Taxonomy" id="1745969"/>
    <lineage>
        <taxon>Eukaryota</taxon>
        <taxon>Fungi</taxon>
        <taxon>Dikarya</taxon>
        <taxon>Basidiomycota</taxon>
        <taxon>Agaricomycotina</taxon>
        <taxon>Agaricomycetes</taxon>
        <taxon>Agaricomycetidae</taxon>
        <taxon>Agaricales</taxon>
        <taxon>Marasmiineae</taxon>
        <taxon>Mycenaceae</taxon>
        <taxon>Mycena</taxon>
    </lineage>
</organism>
<reference evidence="2" key="1">
    <citation type="submission" date="2023-03" db="EMBL/GenBank/DDBJ databases">
        <title>Massive genome expansion in bonnet fungi (Mycena s.s.) driven by repeated elements and novel gene families across ecological guilds.</title>
        <authorList>
            <consortium name="Lawrence Berkeley National Laboratory"/>
            <person name="Harder C.B."/>
            <person name="Miyauchi S."/>
            <person name="Viragh M."/>
            <person name="Kuo A."/>
            <person name="Thoen E."/>
            <person name="Andreopoulos B."/>
            <person name="Lu D."/>
            <person name="Skrede I."/>
            <person name="Drula E."/>
            <person name="Henrissat B."/>
            <person name="Morin E."/>
            <person name="Kohler A."/>
            <person name="Barry K."/>
            <person name="LaButti K."/>
            <person name="Morin E."/>
            <person name="Salamov A."/>
            <person name="Lipzen A."/>
            <person name="Mereny Z."/>
            <person name="Hegedus B."/>
            <person name="Baldrian P."/>
            <person name="Stursova M."/>
            <person name="Weitz H."/>
            <person name="Taylor A."/>
            <person name="Grigoriev I.V."/>
            <person name="Nagy L.G."/>
            <person name="Martin F."/>
            <person name="Kauserud H."/>
        </authorList>
    </citation>
    <scope>NUCLEOTIDE SEQUENCE</scope>
    <source>
        <strain evidence="2">CBHHK200</strain>
    </source>
</reference>
<feature type="region of interest" description="Disordered" evidence="1">
    <location>
        <begin position="265"/>
        <end position="430"/>
    </location>
</feature>
<feature type="region of interest" description="Disordered" evidence="1">
    <location>
        <begin position="1"/>
        <end position="167"/>
    </location>
</feature>
<feature type="compositionally biased region" description="Acidic residues" evidence="1">
    <location>
        <begin position="33"/>
        <end position="42"/>
    </location>
</feature>
<evidence type="ECO:0000313" key="2">
    <source>
        <dbReference type="EMBL" id="KAJ7020367.1"/>
    </source>
</evidence>
<gene>
    <name evidence="2" type="ORF">C8F04DRAFT_1275143</name>
</gene>
<evidence type="ECO:0000256" key="1">
    <source>
        <dbReference type="SAM" id="MobiDB-lite"/>
    </source>
</evidence>
<keyword evidence="3" id="KW-1185">Reference proteome</keyword>
<feature type="compositionally biased region" description="Basic and acidic residues" evidence="1">
    <location>
        <begin position="403"/>
        <end position="414"/>
    </location>
</feature>
<dbReference type="EMBL" id="JARJCM010000265">
    <property type="protein sequence ID" value="KAJ7020367.1"/>
    <property type="molecule type" value="Genomic_DNA"/>
</dbReference>
<feature type="region of interest" description="Disordered" evidence="1">
    <location>
        <begin position="460"/>
        <end position="479"/>
    </location>
</feature>
<proteinExistence type="predicted"/>
<sequence length="865" mass="93564">MPKAAKSPSKARPKPRPIKSPKKKVSSSHFVNDEADESDDGVLVELPARDMPGSPQQDVAPPNGTMSDEEYDRDFINDGDPFEDADSVHYPSVSPPASPHKGKVHKSTARQNTPSQWESFASPPYSGSPRAEGSPQDPEPEKEVETSVQHSPSFLRSGEIIELPDTSDEDLAAMDVDDSMFKKPTGVKASALPPSLVTRSAAAKRGADSGSSAPSFGAFKRPKVEDFDEVVTVSTPPPEAPAFVNGVMNPAMVNFINNLLAQQSTISSAPSGSSSSTAKSSRRVDHDQIALDAAISSSLQSPVSLKDKPKRAKPRYSPDWDPPDLNDILEDIKKDTGSSSAAGAKTKSVASSDPASDAPVTRSKGKGKARQSSPIPPLESVTSDEEPAPPVKKKAAAVSSRSRRTESSAVKAEEDMSPDPEPQPDSSLGSFLVHRGYPVVPTTGLSNDKTALTMAQFQRAARGDSTIPEDVQDTDHASGSGEDVDTVFLEDIEVYRVYFNPKAKCGVFDLRLQAPSLRPTYIGLHPLPGNRRILPSYDCNRNSLEEVDTSTGGRINWESWYNQNPRMLAANSIGAIVFEEAKPNFVNPSRVSPLRLNTRISAGSSSTYRLHVDDRVAICVTVICTTESHLVAPKRIGVRSERMRKWVSGVPHDQEWERMEAGTCLQFHEQTMYSQITDKALSFQTMISPDPRNATSDPSATEQRNTRSIPSAMFSSPSPNKRSFASSSSRPSASSSSRTLLAYNDPVPVYDARRIVVDFDKDLARLDEILPLFPGEIPVGSYTVVGYTMSSYMATLSGTSERLPHVGCNILWAIFFPSRNALMFSIQLNILSSCSLRTSGVVLDSPDLPAFIVDKAHSTSAKSAL</sequence>
<comment type="caution">
    <text evidence="2">The sequence shown here is derived from an EMBL/GenBank/DDBJ whole genome shotgun (WGS) entry which is preliminary data.</text>
</comment>
<name>A0AAD6S755_9AGAR</name>
<feature type="compositionally biased region" description="Low complexity" evidence="1">
    <location>
        <begin position="715"/>
        <end position="737"/>
    </location>
</feature>
<feature type="compositionally biased region" description="Low complexity" evidence="1">
    <location>
        <begin position="265"/>
        <end position="279"/>
    </location>
</feature>
<feature type="region of interest" description="Disordered" evidence="1">
    <location>
        <begin position="687"/>
        <end position="737"/>
    </location>
</feature>
<accession>A0AAD6S755</accession>
<feature type="compositionally biased region" description="Basic residues" evidence="1">
    <location>
        <begin position="9"/>
        <end position="26"/>
    </location>
</feature>
<dbReference type="Proteomes" id="UP001218188">
    <property type="component" value="Unassembled WGS sequence"/>
</dbReference>
<protein>
    <submittedName>
        <fullName evidence="2">Uncharacterized protein</fullName>
    </submittedName>
</protein>
<dbReference type="AlphaFoldDB" id="A0AAD6S755"/>